<feature type="domain" description="Nucleoside phosphorylase" evidence="4">
    <location>
        <begin position="17"/>
        <end position="254"/>
    </location>
</feature>
<name>K6VWQ8_9ACTN</name>
<feature type="binding site" evidence="3">
    <location>
        <begin position="227"/>
        <end position="229"/>
    </location>
    <ligand>
        <name>substrate</name>
    </ligand>
</feature>
<dbReference type="GO" id="GO:0005829">
    <property type="term" value="C:cytosol"/>
    <property type="evidence" value="ECO:0007669"/>
    <property type="project" value="TreeGrafter"/>
</dbReference>
<feature type="site" description="Important for substrate specificity" evidence="3">
    <location>
        <position position="185"/>
    </location>
</feature>
<dbReference type="Proteomes" id="UP000008363">
    <property type="component" value="Unassembled WGS sequence"/>
</dbReference>
<feature type="site" description="Important for substrate specificity" evidence="3">
    <location>
        <position position="240"/>
    </location>
</feature>
<comment type="miscellaneous">
    <text evidence="3">Although this enzyme belongs to the family of MTA phosphorylases based on sequence homology, it lacks several conserved amino acids in the substrate binding pocket that confer specificity towards MTA.</text>
</comment>
<dbReference type="SUPFAM" id="SSF53167">
    <property type="entry name" value="Purine and uridine phosphorylases"/>
    <property type="match status" value="1"/>
</dbReference>
<dbReference type="AlphaFoldDB" id="K6VWQ8"/>
<dbReference type="NCBIfam" id="NF005876">
    <property type="entry name" value="PRK07823.1"/>
    <property type="match status" value="1"/>
</dbReference>
<dbReference type="NCBIfam" id="TIGR01694">
    <property type="entry name" value="MTAP"/>
    <property type="match status" value="1"/>
</dbReference>
<dbReference type="GO" id="GO:0006166">
    <property type="term" value="P:purine ribonucleoside salvage"/>
    <property type="evidence" value="ECO:0007669"/>
    <property type="project" value="UniProtKB-UniRule"/>
</dbReference>
<dbReference type="STRING" id="1108045.GORHZ_126_00560"/>
<feature type="binding site" evidence="3">
    <location>
        <begin position="66"/>
        <end position="67"/>
    </location>
    <ligand>
        <name>phosphate</name>
        <dbReference type="ChEBI" id="CHEBI:43474"/>
    </ligand>
</feature>
<dbReference type="UniPathway" id="UPA00606"/>
<accession>K6VWQ8</accession>
<dbReference type="InterPro" id="IPR000845">
    <property type="entry name" value="Nucleoside_phosphorylase_d"/>
</dbReference>
<sequence length="295" mass="31673">MSVATPDTNTLDTSAAIGIIGGTGLYRFFADDEDVADVRVETPFGEPSAPLRVAKVGGRRVVFLPRHGTHHEYLPHRVPYRANLWALRSLGVRRVIGACAVGGLRPDHGPGVIAVPDQLVDRTTRRDQTFFDRPELLGPRWSPTGPIHVQFADPYCGQLRDALSGASGDIVGSGTLVVIEGPRFSTRAESLRYAREGGTLVNMTGQPEAVLARELKMCYGTVCLVTDLDAGVEEGEGVTTAQVFAEFARNLPRLVDVIRGAIETIDPDDECSCAAAEHDVEPLFSSADVKPGVQA</sequence>
<dbReference type="PANTHER" id="PTHR42679:SF2">
    <property type="entry name" value="S-METHYL-5'-THIOADENOSINE PHOSPHORYLASE"/>
    <property type="match status" value="1"/>
</dbReference>
<dbReference type="Gene3D" id="3.40.50.1580">
    <property type="entry name" value="Nucleoside phosphorylase domain"/>
    <property type="match status" value="1"/>
</dbReference>
<evidence type="ECO:0000259" key="4">
    <source>
        <dbReference type="Pfam" id="PF01048"/>
    </source>
</evidence>
<dbReference type="EMBL" id="BAHC01000126">
    <property type="protein sequence ID" value="GAB91315.1"/>
    <property type="molecule type" value="Genomic_DNA"/>
</dbReference>
<dbReference type="OrthoDB" id="1523230at2"/>
<comment type="caution">
    <text evidence="5">The sequence shown here is derived from an EMBL/GenBank/DDBJ whole genome shotgun (WGS) entry which is preliminary data.</text>
</comment>
<proteinExistence type="inferred from homology"/>
<keyword evidence="6" id="KW-1185">Reference proteome</keyword>
<dbReference type="InterPro" id="IPR010044">
    <property type="entry name" value="MTAP"/>
</dbReference>
<dbReference type="GO" id="GO:0017061">
    <property type="term" value="F:S-methyl-5-thioadenosine phosphorylase activity"/>
    <property type="evidence" value="ECO:0007669"/>
    <property type="project" value="InterPro"/>
</dbReference>
<comment type="pathway">
    <text evidence="3">Purine metabolism; purine nucleoside salvage.</text>
</comment>
<evidence type="ECO:0000256" key="1">
    <source>
        <dbReference type="ARBA" id="ARBA00022676"/>
    </source>
</evidence>
<dbReference type="eggNOG" id="COG0005">
    <property type="taxonomic scope" value="Bacteria"/>
</dbReference>
<keyword evidence="2 3" id="KW-0808">Transferase</keyword>
<dbReference type="Pfam" id="PF01048">
    <property type="entry name" value="PNP_UDP_1"/>
    <property type="match status" value="1"/>
</dbReference>
<evidence type="ECO:0000256" key="3">
    <source>
        <dbReference type="HAMAP-Rule" id="MF_01963"/>
    </source>
</evidence>
<reference evidence="5 6" key="1">
    <citation type="submission" date="2012-08" db="EMBL/GenBank/DDBJ databases">
        <title>Whole genome shotgun sequence of Gordonia rhizosphera NBRC 16068.</title>
        <authorList>
            <person name="Takarada H."/>
            <person name="Isaki S."/>
            <person name="Hosoyama A."/>
            <person name="Tsuchikane K."/>
            <person name="Katsumata H."/>
            <person name="Baba S."/>
            <person name="Ohji S."/>
            <person name="Yamazaki S."/>
            <person name="Fujita N."/>
        </authorList>
    </citation>
    <scope>NUCLEOTIDE SEQUENCE [LARGE SCALE GENOMIC DNA]</scope>
    <source>
        <strain evidence="5 6">NBRC 16068</strain>
    </source>
</reference>
<evidence type="ECO:0000313" key="5">
    <source>
        <dbReference type="EMBL" id="GAB91315.1"/>
    </source>
</evidence>
<feature type="binding site" evidence="3">
    <location>
        <position position="204"/>
    </location>
    <ligand>
        <name>phosphate</name>
        <dbReference type="ChEBI" id="CHEBI:43474"/>
    </ligand>
</feature>
<comment type="caution">
    <text evidence="3">Lacks conserved residue(s) required for the propagation of feature annotation.</text>
</comment>
<evidence type="ECO:0000256" key="2">
    <source>
        <dbReference type="ARBA" id="ARBA00022679"/>
    </source>
</evidence>
<gene>
    <name evidence="5" type="primary">mtaP</name>
    <name evidence="5" type="ORF">GORHZ_126_00560</name>
</gene>
<dbReference type="CDD" id="cd09010">
    <property type="entry name" value="MTAP_SsMTAPII_like_MTIP"/>
    <property type="match status" value="1"/>
</dbReference>
<keyword evidence="3" id="KW-0660">Purine salvage</keyword>
<comment type="function">
    <text evidence="3">Purine nucleoside phosphorylase involved in purine salvage.</text>
</comment>
<dbReference type="GO" id="GO:0019509">
    <property type="term" value="P:L-methionine salvage from methylthioadenosine"/>
    <property type="evidence" value="ECO:0007669"/>
    <property type="project" value="TreeGrafter"/>
</dbReference>
<comment type="subunit">
    <text evidence="3">Homohexamer. Dimer of a homotrimer.</text>
</comment>
<feature type="binding site" evidence="3">
    <location>
        <position position="203"/>
    </location>
    <ligand>
        <name>substrate</name>
    </ligand>
</feature>
<dbReference type="RefSeq" id="WP_006334661.1">
    <property type="nucleotide sequence ID" value="NZ_BAHC01000126.1"/>
</dbReference>
<dbReference type="InterPro" id="IPR035994">
    <property type="entry name" value="Nucleoside_phosphorylase_sf"/>
</dbReference>
<evidence type="ECO:0000313" key="6">
    <source>
        <dbReference type="Proteomes" id="UP000008363"/>
    </source>
</evidence>
<keyword evidence="1 3" id="KW-0328">Glycosyltransferase</keyword>
<dbReference type="EC" id="2.4.2.1" evidence="3"/>
<comment type="similarity">
    <text evidence="3">Belongs to the PNP/MTAP phosphorylase family. MTAP subfamily.</text>
</comment>
<feature type="binding site" evidence="3">
    <location>
        <position position="23"/>
    </location>
    <ligand>
        <name>phosphate</name>
        <dbReference type="ChEBI" id="CHEBI:43474"/>
    </ligand>
</feature>
<dbReference type="HAMAP" id="MF_01963">
    <property type="entry name" value="MTAP"/>
    <property type="match status" value="1"/>
</dbReference>
<organism evidence="5 6">
    <name type="scientific">Gordonia rhizosphera NBRC 16068</name>
    <dbReference type="NCBI Taxonomy" id="1108045"/>
    <lineage>
        <taxon>Bacteria</taxon>
        <taxon>Bacillati</taxon>
        <taxon>Actinomycetota</taxon>
        <taxon>Actinomycetes</taxon>
        <taxon>Mycobacteriales</taxon>
        <taxon>Gordoniaceae</taxon>
        <taxon>Gordonia</taxon>
    </lineage>
</organism>
<dbReference type="PANTHER" id="PTHR42679">
    <property type="entry name" value="S-METHYL-5'-THIOADENOSINE PHOSPHORYLASE"/>
    <property type="match status" value="1"/>
</dbReference>
<protein>
    <recommendedName>
        <fullName evidence="3">Purine nucleoside phosphorylase</fullName>
        <shortName evidence="3">PNP</shortName>
        <ecNumber evidence="3">2.4.2.1</ecNumber>
    </recommendedName>
</protein>
<comment type="catalytic activity">
    <reaction evidence="3">
        <text>a purine D-ribonucleoside + phosphate = a purine nucleobase + alpha-D-ribose 1-phosphate</text>
        <dbReference type="Rhea" id="RHEA:19805"/>
        <dbReference type="ChEBI" id="CHEBI:26386"/>
        <dbReference type="ChEBI" id="CHEBI:43474"/>
        <dbReference type="ChEBI" id="CHEBI:57720"/>
        <dbReference type="ChEBI" id="CHEBI:142355"/>
        <dbReference type="EC" id="2.4.2.1"/>
    </reaction>
</comment>